<evidence type="ECO:0000313" key="1">
    <source>
        <dbReference type="EMBL" id="KAJ1932425.1"/>
    </source>
</evidence>
<keyword evidence="1" id="KW-0645">Protease</keyword>
<keyword evidence="2" id="KW-1185">Reference proteome</keyword>
<dbReference type="EMBL" id="JANBPW010005530">
    <property type="protein sequence ID" value="KAJ1932425.1"/>
    <property type="molecule type" value="Genomic_DNA"/>
</dbReference>
<dbReference type="Proteomes" id="UP001150603">
    <property type="component" value="Unassembled WGS sequence"/>
</dbReference>
<organism evidence="1 2">
    <name type="scientific">Linderina macrospora</name>
    <dbReference type="NCBI Taxonomy" id="4868"/>
    <lineage>
        <taxon>Eukaryota</taxon>
        <taxon>Fungi</taxon>
        <taxon>Fungi incertae sedis</taxon>
        <taxon>Zoopagomycota</taxon>
        <taxon>Kickxellomycotina</taxon>
        <taxon>Kickxellomycetes</taxon>
        <taxon>Kickxellales</taxon>
        <taxon>Kickxellaceae</taxon>
        <taxon>Linderina</taxon>
    </lineage>
</organism>
<gene>
    <name evidence="1" type="primary">UBP15_10</name>
    <name evidence="1" type="ORF">FBU59_006374</name>
</gene>
<dbReference type="EC" id="3.4.19.12" evidence="1"/>
<reference evidence="1" key="1">
    <citation type="submission" date="2022-07" db="EMBL/GenBank/DDBJ databases">
        <title>Phylogenomic reconstructions and comparative analyses of Kickxellomycotina fungi.</title>
        <authorList>
            <person name="Reynolds N.K."/>
            <person name="Stajich J.E."/>
            <person name="Barry K."/>
            <person name="Grigoriev I.V."/>
            <person name="Crous P."/>
            <person name="Smith M.E."/>
        </authorList>
    </citation>
    <scope>NUCLEOTIDE SEQUENCE</scope>
    <source>
        <strain evidence="1">NRRL 5244</strain>
    </source>
</reference>
<protein>
    <submittedName>
        <fullName evidence="1">Ubiquitin-specific protease ubp15</fullName>
        <ecNumber evidence="1">3.4.19.12</ecNumber>
    </submittedName>
</protein>
<sequence length="270" mass="28808">MVAGELDVVGRAAVGSAEAPVGGYGVDENGQYIEIKFPSMGHAAGHATAAAMHAGGNAVSSQTVGSQPGGNGNVVARQGPIVKSQATESLPTPVPHQQHQSESESEVDAPGPVSVLDTAAYVDRHMEDIVLDRQAYFWNIANWDALDKRATSDVFQCGGHSWRILLRPFGSSHKGVLSFFLESMDTQHGNPDVKITCKFVLAVANPNDPTHSTSGSAYHCFNQNNPNWGFTRFMKLAELRTGLTPGAKPFIENGACTICAYVHVLRDPSH</sequence>
<name>A0ACC1J046_9FUNG</name>
<accession>A0ACC1J046</accession>
<evidence type="ECO:0000313" key="2">
    <source>
        <dbReference type="Proteomes" id="UP001150603"/>
    </source>
</evidence>
<proteinExistence type="predicted"/>
<keyword evidence="1" id="KW-0378">Hydrolase</keyword>
<comment type="caution">
    <text evidence="1">The sequence shown here is derived from an EMBL/GenBank/DDBJ whole genome shotgun (WGS) entry which is preliminary data.</text>
</comment>